<dbReference type="InterPro" id="IPR013249">
    <property type="entry name" value="RNA_pol_sigma70_r4_t2"/>
</dbReference>
<dbReference type="Pfam" id="PF08281">
    <property type="entry name" value="Sigma70_r4_2"/>
    <property type="match status" value="1"/>
</dbReference>
<keyword evidence="2" id="KW-0805">Transcription regulation</keyword>
<evidence type="ECO:0000259" key="6">
    <source>
        <dbReference type="Pfam" id="PF04542"/>
    </source>
</evidence>
<evidence type="ECO:0000256" key="1">
    <source>
        <dbReference type="ARBA" id="ARBA00010641"/>
    </source>
</evidence>
<dbReference type="EMBL" id="HE804045">
    <property type="protein sequence ID" value="CCH29948.1"/>
    <property type="molecule type" value="Genomic_DNA"/>
</dbReference>
<evidence type="ECO:0000259" key="7">
    <source>
        <dbReference type="Pfam" id="PF08281"/>
    </source>
</evidence>
<evidence type="ECO:0000256" key="5">
    <source>
        <dbReference type="SAM" id="MobiDB-lite"/>
    </source>
</evidence>
<dbReference type="InterPro" id="IPR013325">
    <property type="entry name" value="RNA_pol_sigma_r2"/>
</dbReference>
<accession>K0K067</accession>
<dbReference type="BioCyc" id="SESP1179773:BN6_RS12780-MONOMER"/>
<dbReference type="InterPro" id="IPR007627">
    <property type="entry name" value="RNA_pol_sigma70_r2"/>
</dbReference>
<dbReference type="InterPro" id="IPR013324">
    <property type="entry name" value="RNA_pol_sigma_r3/r4-like"/>
</dbReference>
<dbReference type="OrthoDB" id="9780299at2"/>
<dbReference type="SUPFAM" id="SSF88659">
    <property type="entry name" value="Sigma3 and sigma4 domains of RNA polymerase sigma factors"/>
    <property type="match status" value="1"/>
</dbReference>
<dbReference type="eggNOG" id="COG4941">
    <property type="taxonomic scope" value="Bacteria"/>
</dbReference>
<dbReference type="Gene3D" id="1.10.10.10">
    <property type="entry name" value="Winged helix-like DNA-binding domain superfamily/Winged helix DNA-binding domain"/>
    <property type="match status" value="1"/>
</dbReference>
<dbReference type="PATRIC" id="fig|1179773.3.peg.2633"/>
<protein>
    <submittedName>
        <fullName evidence="9">RNA polymerase sigma-70 factor, ECF subfamily</fullName>
    </submittedName>
</protein>
<dbReference type="KEGG" id="sesp:BN6_26340"/>
<dbReference type="Gene3D" id="1.10.1740.10">
    <property type="match status" value="1"/>
</dbReference>
<evidence type="ECO:0000256" key="4">
    <source>
        <dbReference type="ARBA" id="ARBA00023163"/>
    </source>
</evidence>
<dbReference type="Proteomes" id="UP000006281">
    <property type="component" value="Chromosome"/>
</dbReference>
<dbReference type="NCBIfam" id="TIGR02937">
    <property type="entry name" value="sigma70-ECF"/>
    <property type="match status" value="1"/>
</dbReference>
<feature type="compositionally biased region" description="Basic and acidic residues" evidence="5">
    <location>
        <begin position="72"/>
        <end position="82"/>
    </location>
</feature>
<dbReference type="Pfam" id="PF04542">
    <property type="entry name" value="Sigma70_r2"/>
    <property type="match status" value="1"/>
</dbReference>
<keyword evidence="4" id="KW-0804">Transcription</keyword>
<sequence length="400" mass="43313">MTAPLEDLLRELAPQVLGVLARRSGDFAAAEDAVQEALLAAFVHWPGDGVPDNPRGWLIQVATRKLTDLVRGEAARRRREDATSAEPPPGEVSERDDTLIVLFLCCHPALTPASAIALTLRAVGGLTTAEIANAFLVPESTMAQRISRAKQAVKKAGSAFAMPGPHEWAQRLRSVLHVLYLIFNEGYTSSTGGALHRTELSGEAIRLARAVHALLPEDGEVAGLLALMLLTDARRPARTGPDGELVPLERQDRSLWDKALITEGVDLIMVATARGAIGEYQLQASIAALHDDALRAEDTDWPQILAMYRLLERMSDNPVVSLNRAVAAAMVHGPETGLALVAELEPRLPGHHRLAAVRAHLYEKAGDPVRAVEHYRAAAARTTSTPERRYLLDQAARLAH</sequence>
<evidence type="ECO:0000313" key="9">
    <source>
        <dbReference type="EMBL" id="CCH29948.1"/>
    </source>
</evidence>
<feature type="domain" description="RNA polymerase sigma factor 70 region 4 type 2" evidence="7">
    <location>
        <begin position="102"/>
        <end position="152"/>
    </location>
</feature>
<reference evidence="9 10" key="1">
    <citation type="journal article" date="2012" name="BMC Genomics">
        <title>Complete genome sequence of Saccharothrix espanaensis DSM 44229T and comparison to the other completely sequenced Pseudonocardiaceae.</title>
        <authorList>
            <person name="Strobel T."/>
            <person name="Al-Dilaimi A."/>
            <person name="Blom J."/>
            <person name="Gessner A."/>
            <person name="Kalinowski J."/>
            <person name="Luzhetska M."/>
            <person name="Puhler A."/>
            <person name="Szczepanowski R."/>
            <person name="Bechthold A."/>
            <person name="Ruckert C."/>
        </authorList>
    </citation>
    <scope>NUCLEOTIDE SEQUENCE [LARGE SCALE GENOMIC DNA]</scope>
    <source>
        <strain evidence="10">ATCC 51144 / DSM 44229 / JCM 9112 / NBRC 15066 / NRRL 15764</strain>
    </source>
</reference>
<dbReference type="SUPFAM" id="SSF88946">
    <property type="entry name" value="Sigma2 domain of RNA polymerase sigma factors"/>
    <property type="match status" value="1"/>
</dbReference>
<dbReference type="InterPro" id="IPR014284">
    <property type="entry name" value="RNA_pol_sigma-70_dom"/>
</dbReference>
<dbReference type="InterPro" id="IPR046531">
    <property type="entry name" value="DUF6596"/>
</dbReference>
<dbReference type="PANTHER" id="PTHR47756">
    <property type="entry name" value="BLL6612 PROTEIN-RELATED"/>
    <property type="match status" value="1"/>
</dbReference>
<gene>
    <name evidence="9" type="ordered locus">BN6_26340</name>
</gene>
<dbReference type="PANTHER" id="PTHR47756:SF2">
    <property type="entry name" value="BLL6612 PROTEIN"/>
    <property type="match status" value="1"/>
</dbReference>
<keyword evidence="10" id="KW-1185">Reference proteome</keyword>
<dbReference type="AlphaFoldDB" id="K0K067"/>
<feature type="domain" description="RNA polymerase sigma-70 region 2" evidence="6">
    <location>
        <begin position="8"/>
        <end position="74"/>
    </location>
</feature>
<dbReference type="Pfam" id="PF20239">
    <property type="entry name" value="DUF6596"/>
    <property type="match status" value="1"/>
</dbReference>
<dbReference type="InterPro" id="IPR036388">
    <property type="entry name" value="WH-like_DNA-bd_sf"/>
</dbReference>
<evidence type="ECO:0000256" key="2">
    <source>
        <dbReference type="ARBA" id="ARBA00023015"/>
    </source>
</evidence>
<dbReference type="GO" id="GO:0006352">
    <property type="term" value="P:DNA-templated transcription initiation"/>
    <property type="evidence" value="ECO:0007669"/>
    <property type="project" value="InterPro"/>
</dbReference>
<feature type="region of interest" description="Disordered" evidence="5">
    <location>
        <begin position="72"/>
        <end position="93"/>
    </location>
</feature>
<evidence type="ECO:0000256" key="3">
    <source>
        <dbReference type="ARBA" id="ARBA00023082"/>
    </source>
</evidence>
<keyword evidence="3" id="KW-0731">Sigma factor</keyword>
<dbReference type="STRING" id="1179773.BN6_26340"/>
<evidence type="ECO:0000313" key="10">
    <source>
        <dbReference type="Proteomes" id="UP000006281"/>
    </source>
</evidence>
<comment type="similarity">
    <text evidence="1">Belongs to the sigma-70 factor family. ECF subfamily.</text>
</comment>
<dbReference type="GO" id="GO:0003677">
    <property type="term" value="F:DNA binding"/>
    <property type="evidence" value="ECO:0007669"/>
    <property type="project" value="InterPro"/>
</dbReference>
<feature type="domain" description="DUF6596" evidence="8">
    <location>
        <begin position="171"/>
        <end position="268"/>
    </location>
</feature>
<dbReference type="HOGENOM" id="CLU_035311_1_0_11"/>
<proteinExistence type="inferred from homology"/>
<dbReference type="GO" id="GO:0016987">
    <property type="term" value="F:sigma factor activity"/>
    <property type="evidence" value="ECO:0007669"/>
    <property type="project" value="UniProtKB-KW"/>
</dbReference>
<name>K0K067_SACES</name>
<organism evidence="9 10">
    <name type="scientific">Saccharothrix espanaensis (strain ATCC 51144 / DSM 44229 / JCM 9112 / NBRC 15066 / NRRL 15764)</name>
    <dbReference type="NCBI Taxonomy" id="1179773"/>
    <lineage>
        <taxon>Bacteria</taxon>
        <taxon>Bacillati</taxon>
        <taxon>Actinomycetota</taxon>
        <taxon>Actinomycetes</taxon>
        <taxon>Pseudonocardiales</taxon>
        <taxon>Pseudonocardiaceae</taxon>
        <taxon>Saccharothrix</taxon>
    </lineage>
</organism>
<evidence type="ECO:0000259" key="8">
    <source>
        <dbReference type="Pfam" id="PF20239"/>
    </source>
</evidence>
<dbReference type="RefSeq" id="WP_015100060.1">
    <property type="nucleotide sequence ID" value="NC_019673.1"/>
</dbReference>